<dbReference type="AlphaFoldDB" id="A0AAE4YRU6"/>
<dbReference type="EMBL" id="WUFC01000017">
    <property type="protein sequence ID" value="NEI50079.1"/>
    <property type="molecule type" value="Genomic_DNA"/>
</dbReference>
<gene>
    <name evidence="1" type="ORF">GR217_20505</name>
</gene>
<protein>
    <submittedName>
        <fullName evidence="1">Uncharacterized protein</fullName>
    </submittedName>
</protein>
<evidence type="ECO:0000313" key="2">
    <source>
        <dbReference type="Proteomes" id="UP000661163"/>
    </source>
</evidence>
<name>A0AAE4YRU6_9HYPH</name>
<dbReference type="Proteomes" id="UP000661163">
    <property type="component" value="Unassembled WGS sequence"/>
</dbReference>
<organism evidence="1 2">
    <name type="scientific">Rhizobium ruizarguesonis</name>
    <dbReference type="NCBI Taxonomy" id="2081791"/>
    <lineage>
        <taxon>Bacteria</taxon>
        <taxon>Pseudomonadati</taxon>
        <taxon>Pseudomonadota</taxon>
        <taxon>Alphaproteobacteria</taxon>
        <taxon>Hyphomicrobiales</taxon>
        <taxon>Rhizobiaceae</taxon>
        <taxon>Rhizobium/Agrobacterium group</taxon>
        <taxon>Rhizobium</taxon>
    </lineage>
</organism>
<proteinExistence type="predicted"/>
<sequence length="814" mass="90532">MSELEGIFLEKFFLEPGSEGTIGSVSIDDDVLIEILGATSLSNLRECFVGELLKISRLKALLAGEYPPFSGRSPDYLRILMFVCWMQTSKVREEGDTDFREMLGRHTGINFVGALMRGLNPMWEHLQAYLSKKHGIVLDLPAIQPHPQIGRTLRIAFPTLRDKNAFRRLRHMIGTAGLLHPARLSGSVNTTRDLITETMPSFAYNFALFDRLWKRGGRDYMATTFWKAWYSFVSEYTALEELLVVRGDFGDHELFRISPSGERKALRRPEDACKFVPEPIAKAIRGGAVLMEDLGWGRARATSSLESNLILLHRKRLAECDEGAIVSYDSVDAQWVLANFRNRPASDVSAKPSKRAIGWRDGIRVGGAYLGRAPFTPILALPAGVEGKVSLGGEELPMEAVPDGLAFASGNYSGTATAQAGGETHSLLLVPKALETPSDGRLGFDPFRDIGEDQFYRDTAPTSDAVLNPWCGRRMPTCDEMTNIGEALYARTARGLPFVDALEIIRRGLQQSESGPREWDILRTFADAGWFDLTLVRNFPARKLLQRPDTVRCIGEDTVAIDGPTPIALIQRIEAAAESAGVAVEIHHGVSQWSLPRLFVRTGDRIRQRDFIERIGFPEGSSNARAEQKRGERGDGHGYHVVARFDDQHGFFVPCFDDDMPQALYRLERNEGKKPFLYRSVVMGKEAENFASPSIAILAHHARMRRQLFRYDGRMMVAAAARVSLPSSWAQWASGRTACNAGPALHGGRWVYAYPLGSEEVSLLSGLVSIERNDKQASPWIDRFSASASNRGRSVFDCRTSETRRAHPGLGKRN</sequence>
<dbReference type="RefSeq" id="WP_164566342.1">
    <property type="nucleotide sequence ID" value="NZ_WUFC01000017.1"/>
</dbReference>
<accession>A0AAE4YRU6</accession>
<evidence type="ECO:0000313" key="1">
    <source>
        <dbReference type="EMBL" id="NEI50079.1"/>
    </source>
</evidence>
<reference evidence="1 2" key="1">
    <citation type="submission" date="2019-12" db="EMBL/GenBank/DDBJ databases">
        <title>Rhizobium genotypes associated with high levels of biological nitrogen fixation by grain legumes in a temperate-maritime cropping system.</title>
        <authorList>
            <person name="Maluk M."/>
            <person name="Francesc Ferrando Molina F."/>
            <person name="Lopez Del Egido L."/>
            <person name="Lafos M."/>
            <person name="Langarica-Fuentes A."/>
            <person name="Gebre Yohannes G."/>
            <person name="Young M.W."/>
            <person name="Martin P."/>
            <person name="Gantlett R."/>
            <person name="Kenicer G."/>
            <person name="Hawes C."/>
            <person name="Begg G.S."/>
            <person name="Quilliam R.S."/>
            <person name="Squire G.R."/>
            <person name="Poole P.S."/>
            <person name="Young P.W."/>
            <person name="Iannetta P.M."/>
            <person name="James E.K."/>
        </authorList>
    </citation>
    <scope>NUCLEOTIDE SEQUENCE [LARGE SCALE GENOMIC DNA]</scope>
    <source>
        <strain evidence="1 2">JHI985</strain>
    </source>
</reference>
<comment type="caution">
    <text evidence="1">The sequence shown here is derived from an EMBL/GenBank/DDBJ whole genome shotgun (WGS) entry which is preliminary data.</text>
</comment>